<evidence type="ECO:0000259" key="3">
    <source>
        <dbReference type="Pfam" id="PF13628"/>
    </source>
</evidence>
<proteinExistence type="predicted"/>
<keyword evidence="2" id="KW-0732">Signal</keyword>
<feature type="region of interest" description="Disordered" evidence="1">
    <location>
        <begin position="34"/>
        <end position="58"/>
    </location>
</feature>
<sequence length="202" mass="21310">MKFRPAGFEAALVAAAFTIAPLALGVSSAYGQNAPQNTTKSATENPAMSSTNGAQAMSDTDRQFVKTAAVAGTTEIDAAKLAMRQSNDKNVKAFATHMIADHTKLAMQLKAAVPHGVDVPKDADTSALDSIRSLKGADFDSAYISKFGVQGHKDAIAAFQDEAQNGQDASLKKAAQKALPTIEHHYEMAQELAKKKNVMASE</sequence>
<evidence type="ECO:0000313" key="5">
    <source>
        <dbReference type="Proteomes" id="UP000826462"/>
    </source>
</evidence>
<dbReference type="Proteomes" id="UP000826462">
    <property type="component" value="Chromosome 1"/>
</dbReference>
<dbReference type="PANTHER" id="PTHR38593:SF1">
    <property type="entry name" value="BLR2558 PROTEIN"/>
    <property type="match status" value="1"/>
</dbReference>
<dbReference type="RefSeq" id="WP_219796271.1">
    <property type="nucleotide sequence ID" value="NZ_CP080095.1"/>
</dbReference>
<name>A0ABX8UES4_9BURK</name>
<dbReference type="InterPro" id="IPR012347">
    <property type="entry name" value="Ferritin-like"/>
</dbReference>
<feature type="domain" description="DUF4142" evidence="3">
    <location>
        <begin position="60"/>
        <end position="192"/>
    </location>
</feature>
<dbReference type="InterPro" id="IPR025419">
    <property type="entry name" value="DUF4142"/>
</dbReference>
<feature type="chain" id="PRO_5045659613" evidence="2">
    <location>
        <begin position="26"/>
        <end position="202"/>
    </location>
</feature>
<gene>
    <name evidence="4" type="ORF">KZJ38_12910</name>
</gene>
<organism evidence="4 5">
    <name type="scientific">Paraburkholderia edwinii</name>
    <dbReference type="NCBI Taxonomy" id="2861782"/>
    <lineage>
        <taxon>Bacteria</taxon>
        <taxon>Pseudomonadati</taxon>
        <taxon>Pseudomonadota</taxon>
        <taxon>Betaproteobacteria</taxon>
        <taxon>Burkholderiales</taxon>
        <taxon>Burkholderiaceae</taxon>
        <taxon>Paraburkholderia</taxon>
    </lineage>
</organism>
<dbReference type="PANTHER" id="PTHR38593">
    <property type="entry name" value="BLR2558 PROTEIN"/>
    <property type="match status" value="1"/>
</dbReference>
<dbReference type="Gene3D" id="1.20.1260.10">
    <property type="match status" value="1"/>
</dbReference>
<dbReference type="Pfam" id="PF13628">
    <property type="entry name" value="DUF4142"/>
    <property type="match status" value="1"/>
</dbReference>
<evidence type="ECO:0000313" key="4">
    <source>
        <dbReference type="EMBL" id="QYD67277.1"/>
    </source>
</evidence>
<reference evidence="4 5" key="1">
    <citation type="submission" date="2021-07" db="EMBL/GenBank/DDBJ databases">
        <title>Paraburkholderia edwinii protects Aspergillus sp. from phenazines by acting as a toxin sponge.</title>
        <authorList>
            <person name="Dahlstrom K.M."/>
            <person name="Newman D.K."/>
        </authorList>
    </citation>
    <scope>NUCLEOTIDE SEQUENCE [LARGE SCALE GENOMIC DNA]</scope>
    <source>
        <strain evidence="4 5">Pe01</strain>
    </source>
</reference>
<keyword evidence="5" id="KW-1185">Reference proteome</keyword>
<evidence type="ECO:0000256" key="1">
    <source>
        <dbReference type="SAM" id="MobiDB-lite"/>
    </source>
</evidence>
<accession>A0ABX8UES4</accession>
<feature type="signal peptide" evidence="2">
    <location>
        <begin position="1"/>
        <end position="25"/>
    </location>
</feature>
<dbReference type="EMBL" id="CP080095">
    <property type="protein sequence ID" value="QYD67277.1"/>
    <property type="molecule type" value="Genomic_DNA"/>
</dbReference>
<evidence type="ECO:0000256" key="2">
    <source>
        <dbReference type="SAM" id="SignalP"/>
    </source>
</evidence>
<protein>
    <submittedName>
        <fullName evidence="4">DUF4142 domain-containing protein</fullName>
    </submittedName>
</protein>